<dbReference type="EMBL" id="JBAMMX010000010">
    <property type="protein sequence ID" value="KAK6931925.1"/>
    <property type="molecule type" value="Genomic_DNA"/>
</dbReference>
<reference evidence="2 3" key="1">
    <citation type="submission" date="2023-12" db="EMBL/GenBank/DDBJ databases">
        <title>A high-quality genome assembly for Dillenia turbinata (Dilleniales).</title>
        <authorList>
            <person name="Chanderbali A."/>
        </authorList>
    </citation>
    <scope>NUCLEOTIDE SEQUENCE [LARGE SCALE GENOMIC DNA]</scope>
    <source>
        <strain evidence="2">LSX21</strain>
        <tissue evidence="2">Leaf</tissue>
    </source>
</reference>
<sequence>MWFPMWTSKLYPFILHASVSLRGQGWKYGSGFVDGIFPISAFQSCLFVEDDKKLSRQDLIFTINNTSNEREDIQMLLIFSGKLENKSYMTLKMFNETNAKRCRINICMYVVLVNAFAKAGFYEKA</sequence>
<dbReference type="AlphaFoldDB" id="A0AAN8VD98"/>
<gene>
    <name evidence="2" type="ORF">RJ641_001549</name>
</gene>
<organism evidence="2 3">
    <name type="scientific">Dillenia turbinata</name>
    <dbReference type="NCBI Taxonomy" id="194707"/>
    <lineage>
        <taxon>Eukaryota</taxon>
        <taxon>Viridiplantae</taxon>
        <taxon>Streptophyta</taxon>
        <taxon>Embryophyta</taxon>
        <taxon>Tracheophyta</taxon>
        <taxon>Spermatophyta</taxon>
        <taxon>Magnoliopsida</taxon>
        <taxon>eudicotyledons</taxon>
        <taxon>Gunneridae</taxon>
        <taxon>Pentapetalae</taxon>
        <taxon>Dilleniales</taxon>
        <taxon>Dilleniaceae</taxon>
        <taxon>Dillenia</taxon>
    </lineage>
</organism>
<feature type="chain" id="PRO_5042826280" evidence="1">
    <location>
        <begin position="18"/>
        <end position="125"/>
    </location>
</feature>
<name>A0AAN8VD98_9MAGN</name>
<feature type="signal peptide" evidence="1">
    <location>
        <begin position="1"/>
        <end position="17"/>
    </location>
</feature>
<accession>A0AAN8VD98</accession>
<keyword evidence="3" id="KW-1185">Reference proteome</keyword>
<evidence type="ECO:0000256" key="1">
    <source>
        <dbReference type="SAM" id="SignalP"/>
    </source>
</evidence>
<keyword evidence="1" id="KW-0732">Signal</keyword>
<proteinExistence type="predicted"/>
<evidence type="ECO:0000313" key="2">
    <source>
        <dbReference type="EMBL" id="KAK6931925.1"/>
    </source>
</evidence>
<dbReference type="Proteomes" id="UP001370490">
    <property type="component" value="Unassembled WGS sequence"/>
</dbReference>
<comment type="caution">
    <text evidence="2">The sequence shown here is derived from an EMBL/GenBank/DDBJ whole genome shotgun (WGS) entry which is preliminary data.</text>
</comment>
<protein>
    <submittedName>
        <fullName evidence="2">Uncharacterized protein</fullName>
    </submittedName>
</protein>
<evidence type="ECO:0000313" key="3">
    <source>
        <dbReference type="Proteomes" id="UP001370490"/>
    </source>
</evidence>